<keyword evidence="3" id="KW-1185">Reference proteome</keyword>
<proteinExistence type="predicted"/>
<reference evidence="3" key="1">
    <citation type="submission" date="2010-08" db="EMBL/GenBank/DDBJ databases">
        <authorList>
            <consortium name="Caenorhabditis japonica Sequencing Consortium"/>
            <person name="Wilson R.K."/>
        </authorList>
    </citation>
    <scope>NUCLEOTIDE SEQUENCE [LARGE SCALE GENOMIC DNA]</scope>
    <source>
        <strain evidence="3">DF5081</strain>
    </source>
</reference>
<sequence>MKRTRLQTKVAEAEAALKLAAESHSKAVTETGQTADQRAVTKAKRETKEEPKIKRSRQTLHNEEQQSFDIVNSWNLPTSTSEVQDEVDNSDDDSESFSKPWTSRRTMSIIMYLKEENIIARSNLAKAEAIATEAMNKLIKKIEQLTIRAGEVKTAFGLHCMKHVTALLEVFAEEVEKHISHFQRHYHRLIEKAREAHGDGETSPSDAAST</sequence>
<evidence type="ECO:0000256" key="1">
    <source>
        <dbReference type="SAM" id="MobiDB-lite"/>
    </source>
</evidence>
<feature type="compositionally biased region" description="Acidic residues" evidence="1">
    <location>
        <begin position="83"/>
        <end position="95"/>
    </location>
</feature>
<organism evidence="2 3">
    <name type="scientific">Caenorhabditis japonica</name>
    <dbReference type="NCBI Taxonomy" id="281687"/>
    <lineage>
        <taxon>Eukaryota</taxon>
        <taxon>Metazoa</taxon>
        <taxon>Ecdysozoa</taxon>
        <taxon>Nematoda</taxon>
        <taxon>Chromadorea</taxon>
        <taxon>Rhabditida</taxon>
        <taxon>Rhabditina</taxon>
        <taxon>Rhabditomorpha</taxon>
        <taxon>Rhabditoidea</taxon>
        <taxon>Rhabditidae</taxon>
        <taxon>Peloderinae</taxon>
        <taxon>Caenorhabditis</taxon>
    </lineage>
</organism>
<dbReference type="EnsemblMetazoa" id="CJA01448.1">
    <property type="protein sequence ID" value="CJA01448.1"/>
    <property type="gene ID" value="WBGene00120652"/>
</dbReference>
<protein>
    <submittedName>
        <fullName evidence="2">Uncharacterized protein</fullName>
    </submittedName>
</protein>
<accession>A0A8R1DGH1</accession>
<reference evidence="2" key="2">
    <citation type="submission" date="2022-06" db="UniProtKB">
        <authorList>
            <consortium name="EnsemblMetazoa"/>
        </authorList>
    </citation>
    <scope>IDENTIFICATION</scope>
    <source>
        <strain evidence="2">DF5081</strain>
    </source>
</reference>
<name>A0A8R1DGH1_CAEJA</name>
<dbReference type="AlphaFoldDB" id="A0A8R1DGH1"/>
<feature type="compositionally biased region" description="Polar residues" evidence="1">
    <location>
        <begin position="65"/>
        <end position="80"/>
    </location>
</feature>
<evidence type="ECO:0000313" key="2">
    <source>
        <dbReference type="EnsemblMetazoa" id="CJA01448.1"/>
    </source>
</evidence>
<dbReference type="Proteomes" id="UP000005237">
    <property type="component" value="Unassembled WGS sequence"/>
</dbReference>
<feature type="region of interest" description="Disordered" evidence="1">
    <location>
        <begin position="23"/>
        <end position="100"/>
    </location>
</feature>
<feature type="compositionally biased region" description="Basic and acidic residues" evidence="1">
    <location>
        <begin position="43"/>
        <end position="53"/>
    </location>
</feature>
<evidence type="ECO:0000313" key="3">
    <source>
        <dbReference type="Proteomes" id="UP000005237"/>
    </source>
</evidence>